<dbReference type="InterPro" id="IPR013087">
    <property type="entry name" value="Znf_C2H2_type"/>
</dbReference>
<gene>
    <name evidence="9" type="ORF">TM35_000022060</name>
</gene>
<evidence type="ECO:0000313" key="10">
    <source>
        <dbReference type="Proteomes" id="UP000192257"/>
    </source>
</evidence>
<accession>A0A1X0P8V1</accession>
<evidence type="ECO:0000313" key="9">
    <source>
        <dbReference type="EMBL" id="ORC92880.1"/>
    </source>
</evidence>
<feature type="domain" description="C2H2-type" evidence="8">
    <location>
        <begin position="423"/>
        <end position="446"/>
    </location>
</feature>
<evidence type="ECO:0000256" key="2">
    <source>
        <dbReference type="ARBA" id="ARBA00022723"/>
    </source>
</evidence>
<dbReference type="GO" id="GO:0008270">
    <property type="term" value="F:zinc ion binding"/>
    <property type="evidence" value="ECO:0007669"/>
    <property type="project" value="UniProtKB-KW"/>
</dbReference>
<keyword evidence="2" id="KW-0479">Metal-binding</keyword>
<keyword evidence="6" id="KW-0539">Nucleus</keyword>
<name>A0A1X0P8V1_9TRYP</name>
<keyword evidence="4" id="KW-0863">Zinc-finger</keyword>
<dbReference type="Proteomes" id="UP000192257">
    <property type="component" value="Unassembled WGS sequence"/>
</dbReference>
<feature type="compositionally biased region" description="Polar residues" evidence="7">
    <location>
        <begin position="138"/>
        <end position="147"/>
    </location>
</feature>
<feature type="region of interest" description="Disordered" evidence="7">
    <location>
        <begin position="195"/>
        <end position="226"/>
    </location>
</feature>
<feature type="compositionally biased region" description="Basic and acidic residues" evidence="7">
    <location>
        <begin position="124"/>
        <end position="137"/>
    </location>
</feature>
<dbReference type="InterPro" id="IPR036236">
    <property type="entry name" value="Znf_C2H2_sf"/>
</dbReference>
<organism evidence="9 10">
    <name type="scientific">Trypanosoma theileri</name>
    <dbReference type="NCBI Taxonomy" id="67003"/>
    <lineage>
        <taxon>Eukaryota</taxon>
        <taxon>Discoba</taxon>
        <taxon>Euglenozoa</taxon>
        <taxon>Kinetoplastea</taxon>
        <taxon>Metakinetoplastina</taxon>
        <taxon>Trypanosomatida</taxon>
        <taxon>Trypanosomatidae</taxon>
        <taxon>Trypanosoma</taxon>
    </lineage>
</organism>
<dbReference type="GO" id="GO:0000981">
    <property type="term" value="F:DNA-binding transcription factor activity, RNA polymerase II-specific"/>
    <property type="evidence" value="ECO:0007669"/>
    <property type="project" value="TreeGrafter"/>
</dbReference>
<evidence type="ECO:0000256" key="3">
    <source>
        <dbReference type="ARBA" id="ARBA00022737"/>
    </source>
</evidence>
<dbReference type="PANTHER" id="PTHR24394">
    <property type="entry name" value="ZINC FINGER PROTEIN"/>
    <property type="match status" value="1"/>
</dbReference>
<feature type="compositionally biased region" description="Low complexity" evidence="7">
    <location>
        <begin position="30"/>
        <end position="42"/>
    </location>
</feature>
<dbReference type="AlphaFoldDB" id="A0A1X0P8V1"/>
<evidence type="ECO:0000259" key="8">
    <source>
        <dbReference type="PROSITE" id="PS00028"/>
    </source>
</evidence>
<comment type="subcellular location">
    <subcellularLocation>
        <location evidence="1">Nucleus</location>
    </subcellularLocation>
</comment>
<reference evidence="9 10" key="1">
    <citation type="submission" date="2017-03" db="EMBL/GenBank/DDBJ databases">
        <title>An alternative strategy for trypanosome survival in the mammalian bloodstream revealed through genome and transcriptome analysis of the ubiquitous bovine parasite Trypanosoma (Megatrypanum) theileri.</title>
        <authorList>
            <person name="Kelly S."/>
            <person name="Ivens A."/>
            <person name="Mott A."/>
            <person name="O'Neill E."/>
            <person name="Emms D."/>
            <person name="Macleod O."/>
            <person name="Voorheis P."/>
            <person name="Matthews J."/>
            <person name="Matthews K."/>
            <person name="Carrington M."/>
        </authorList>
    </citation>
    <scope>NUCLEOTIDE SEQUENCE [LARGE SCALE GENOMIC DNA]</scope>
    <source>
        <strain evidence="9">Edinburgh</strain>
    </source>
</reference>
<evidence type="ECO:0000256" key="4">
    <source>
        <dbReference type="ARBA" id="ARBA00022771"/>
    </source>
</evidence>
<dbReference type="EMBL" id="NBCO01000002">
    <property type="protein sequence ID" value="ORC92880.1"/>
    <property type="molecule type" value="Genomic_DNA"/>
</dbReference>
<dbReference type="SUPFAM" id="SSF57667">
    <property type="entry name" value="beta-beta-alpha zinc fingers"/>
    <property type="match status" value="1"/>
</dbReference>
<evidence type="ECO:0000256" key="5">
    <source>
        <dbReference type="ARBA" id="ARBA00022833"/>
    </source>
</evidence>
<evidence type="ECO:0000256" key="1">
    <source>
        <dbReference type="ARBA" id="ARBA00004123"/>
    </source>
</evidence>
<sequence>METTAEVQPLLELHPYTVKEEEEEEEKVKQPQAQEQQQSSSSTTRRRRAAGIVTLQCPYCPRTITGDPSKSIRTNYNRHLLTHTKERPYKCEFCLADFTTSTNRRRHIIRLHPDMAALLPNPPRKKEMENENTEKDASNLQETNTPMNSNSNTVLICRFCAKDFTCKGSRTLHERHCPSRPQPARIIPAKSTHTNNTIINTNTNTINTSMDSNEKKEEEEEEEVQEPNILIPSAPGDTFVLCPNCEQELSGRAQLRRHLRCFCPFREDAFASPEREERRELSLERVGAPRTCTRRSRRILSRRRAGSDGHRRVHMRREGHEERWNREYTSTNTTTTTTNDNNNNNDSIHTNTRTTTTTGDGWGKKQQQQEEEGEKSTLRSGEIFLSAPPLLGERPMASSSPCGIGKWSLTTITTSTNSTTVICPYDDCMSTFSSRTRWLAHVARRHPKELQQATRVSSTSAVMTACAKQTL</sequence>
<dbReference type="OrthoDB" id="9885925at2759"/>
<evidence type="ECO:0000256" key="6">
    <source>
        <dbReference type="ARBA" id="ARBA00023242"/>
    </source>
</evidence>
<dbReference type="GO" id="GO:0005634">
    <property type="term" value="C:nucleus"/>
    <property type="evidence" value="ECO:0007669"/>
    <property type="project" value="UniProtKB-SubCell"/>
</dbReference>
<feature type="region of interest" description="Disordered" evidence="7">
    <location>
        <begin position="1"/>
        <end position="48"/>
    </location>
</feature>
<dbReference type="PROSITE" id="PS00028">
    <property type="entry name" value="ZINC_FINGER_C2H2_1"/>
    <property type="match status" value="2"/>
</dbReference>
<feature type="compositionally biased region" description="Low complexity" evidence="7">
    <location>
        <begin position="329"/>
        <end position="359"/>
    </location>
</feature>
<comment type="caution">
    <text evidence="9">The sequence shown here is derived from an EMBL/GenBank/DDBJ whole genome shotgun (WGS) entry which is preliminary data.</text>
</comment>
<feature type="region of interest" description="Disordered" evidence="7">
    <location>
        <begin position="301"/>
        <end position="379"/>
    </location>
</feature>
<dbReference type="STRING" id="67003.A0A1X0P8V1"/>
<dbReference type="RefSeq" id="XP_028886946.1">
    <property type="nucleotide sequence ID" value="XM_029021524.1"/>
</dbReference>
<keyword evidence="10" id="KW-1185">Reference proteome</keyword>
<feature type="domain" description="C2H2-type" evidence="8">
    <location>
        <begin position="91"/>
        <end position="112"/>
    </location>
</feature>
<keyword evidence="3" id="KW-0677">Repeat</keyword>
<feature type="compositionally biased region" description="Low complexity" evidence="7">
    <location>
        <begin position="195"/>
        <end position="208"/>
    </location>
</feature>
<protein>
    <recommendedName>
        <fullName evidence="8">C2H2-type domain-containing protein</fullName>
    </recommendedName>
</protein>
<keyword evidence="5" id="KW-0862">Zinc</keyword>
<feature type="region of interest" description="Disordered" evidence="7">
    <location>
        <begin position="117"/>
        <end position="147"/>
    </location>
</feature>
<dbReference type="PANTHER" id="PTHR24394:SF29">
    <property type="entry name" value="MYONEURIN"/>
    <property type="match status" value="1"/>
</dbReference>
<proteinExistence type="predicted"/>
<feature type="compositionally biased region" description="Basic and acidic residues" evidence="7">
    <location>
        <begin position="305"/>
        <end position="326"/>
    </location>
</feature>
<evidence type="ECO:0000256" key="7">
    <source>
        <dbReference type="SAM" id="MobiDB-lite"/>
    </source>
</evidence>
<dbReference type="VEuPathDB" id="TriTrypDB:TM35_000022060"/>
<dbReference type="GeneID" id="39981304"/>
<dbReference type="Gene3D" id="3.30.160.60">
    <property type="entry name" value="Classic Zinc Finger"/>
    <property type="match status" value="1"/>
</dbReference>
<dbReference type="SMART" id="SM00355">
    <property type="entry name" value="ZnF_C2H2"/>
    <property type="match status" value="5"/>
</dbReference>